<comment type="caution">
    <text evidence="1">The sequence shown here is derived from an EMBL/GenBank/DDBJ whole genome shotgun (WGS) entry which is preliminary data.</text>
</comment>
<name>A0ABW4PYI3_9MICO</name>
<gene>
    <name evidence="1" type="ORF">ACFSDA_09120</name>
</gene>
<accession>A0ABW4PYI3</accession>
<evidence type="ECO:0000313" key="2">
    <source>
        <dbReference type="Proteomes" id="UP001597280"/>
    </source>
</evidence>
<keyword evidence="2" id="KW-1185">Reference proteome</keyword>
<dbReference type="Proteomes" id="UP001597280">
    <property type="component" value="Unassembled WGS sequence"/>
</dbReference>
<dbReference type="RefSeq" id="WP_264451882.1">
    <property type="nucleotide sequence ID" value="NZ_BAAAIS010000002.1"/>
</dbReference>
<protein>
    <submittedName>
        <fullName evidence="1">Uncharacterized protein</fullName>
    </submittedName>
</protein>
<organism evidence="1 2">
    <name type="scientific">Brachybacterium rhamnosum</name>
    <dbReference type="NCBI Taxonomy" id="173361"/>
    <lineage>
        <taxon>Bacteria</taxon>
        <taxon>Bacillati</taxon>
        <taxon>Actinomycetota</taxon>
        <taxon>Actinomycetes</taxon>
        <taxon>Micrococcales</taxon>
        <taxon>Dermabacteraceae</taxon>
        <taxon>Brachybacterium</taxon>
    </lineage>
</organism>
<evidence type="ECO:0000313" key="1">
    <source>
        <dbReference type="EMBL" id="MFD1835235.1"/>
    </source>
</evidence>
<proteinExistence type="predicted"/>
<reference evidence="2" key="1">
    <citation type="journal article" date="2019" name="Int. J. Syst. Evol. Microbiol.">
        <title>The Global Catalogue of Microorganisms (GCM) 10K type strain sequencing project: providing services to taxonomists for standard genome sequencing and annotation.</title>
        <authorList>
            <consortium name="The Broad Institute Genomics Platform"/>
            <consortium name="The Broad Institute Genome Sequencing Center for Infectious Disease"/>
            <person name="Wu L."/>
            <person name="Ma J."/>
        </authorList>
    </citation>
    <scope>NUCLEOTIDE SEQUENCE [LARGE SCALE GENOMIC DNA]</scope>
    <source>
        <strain evidence="2">JCM 11650</strain>
    </source>
</reference>
<sequence length="65" mass="7347">MDREKLTLAVTQAIDARSSEGSHDPADFDIDAIVDELIRRAPEGTVQELDGADYWDIIAKHRRRP</sequence>
<dbReference type="EMBL" id="JBHUFL010000002">
    <property type="protein sequence ID" value="MFD1835235.1"/>
    <property type="molecule type" value="Genomic_DNA"/>
</dbReference>